<dbReference type="PANTHER" id="PTHR43304:SF1">
    <property type="entry name" value="PAC DOMAIN-CONTAINING PROTEIN"/>
    <property type="match status" value="1"/>
</dbReference>
<dbReference type="Proteomes" id="UP000563094">
    <property type="component" value="Unassembled WGS sequence"/>
</dbReference>
<dbReference type="CDD" id="cd00130">
    <property type="entry name" value="PAS"/>
    <property type="match status" value="4"/>
</dbReference>
<dbReference type="InterPro" id="IPR013655">
    <property type="entry name" value="PAS_fold_3"/>
</dbReference>
<evidence type="ECO:0000259" key="9">
    <source>
        <dbReference type="PROSITE" id="PS50113"/>
    </source>
</evidence>
<evidence type="ECO:0000313" key="10">
    <source>
        <dbReference type="EMBL" id="MBA9078978.1"/>
    </source>
</evidence>
<dbReference type="SUPFAM" id="SSF55874">
    <property type="entry name" value="ATPase domain of HSP90 chaperone/DNA topoisomerase II/histidine kinase"/>
    <property type="match status" value="1"/>
</dbReference>
<dbReference type="PROSITE" id="PS50109">
    <property type="entry name" value="HIS_KIN"/>
    <property type="match status" value="1"/>
</dbReference>
<reference evidence="10 11" key="1">
    <citation type="submission" date="2020-08" db="EMBL/GenBank/DDBJ databases">
        <title>Genomic Encyclopedia of Type Strains, Phase IV (KMG-IV): sequencing the most valuable type-strain genomes for metagenomic binning, comparative biology and taxonomic classification.</title>
        <authorList>
            <person name="Goeker M."/>
        </authorList>
    </citation>
    <scope>NUCLEOTIDE SEQUENCE [LARGE SCALE GENOMIC DNA]</scope>
    <source>
        <strain evidence="10 11">DSM 29854</strain>
    </source>
</reference>
<dbReference type="EMBL" id="JACJIQ010000017">
    <property type="protein sequence ID" value="MBA9078978.1"/>
    <property type="molecule type" value="Genomic_DNA"/>
</dbReference>
<dbReference type="InterPro" id="IPR035965">
    <property type="entry name" value="PAS-like_dom_sf"/>
</dbReference>
<dbReference type="Gene3D" id="1.10.287.130">
    <property type="match status" value="1"/>
</dbReference>
<proteinExistence type="predicted"/>
<dbReference type="InterPro" id="IPR000700">
    <property type="entry name" value="PAS-assoc_C"/>
</dbReference>
<feature type="domain" description="Histidine kinase" evidence="7">
    <location>
        <begin position="526"/>
        <end position="739"/>
    </location>
</feature>
<evidence type="ECO:0000259" key="7">
    <source>
        <dbReference type="PROSITE" id="PS50109"/>
    </source>
</evidence>
<feature type="domain" description="PAC" evidence="9">
    <location>
        <begin position="454"/>
        <end position="508"/>
    </location>
</feature>
<evidence type="ECO:0000256" key="1">
    <source>
        <dbReference type="ARBA" id="ARBA00000085"/>
    </source>
</evidence>
<name>A0A839GX24_9BACT</name>
<gene>
    <name evidence="10" type="ORF">FHS90_003712</name>
</gene>
<dbReference type="InterPro" id="IPR003661">
    <property type="entry name" value="HisK_dim/P_dom"/>
</dbReference>
<dbReference type="SMART" id="SM00091">
    <property type="entry name" value="PAS"/>
    <property type="match status" value="4"/>
</dbReference>
<dbReference type="SUPFAM" id="SSF55785">
    <property type="entry name" value="PYP-like sensor domain (PAS domain)"/>
    <property type="match status" value="4"/>
</dbReference>
<feature type="domain" description="PAS" evidence="8">
    <location>
        <begin position="136"/>
        <end position="206"/>
    </location>
</feature>
<evidence type="ECO:0000256" key="2">
    <source>
        <dbReference type="ARBA" id="ARBA00012438"/>
    </source>
</evidence>
<dbReference type="SMART" id="SM00387">
    <property type="entry name" value="HATPase_c"/>
    <property type="match status" value="1"/>
</dbReference>
<feature type="domain" description="PAS" evidence="8">
    <location>
        <begin position="381"/>
        <end position="426"/>
    </location>
</feature>
<dbReference type="InterPro" id="IPR000014">
    <property type="entry name" value="PAS"/>
</dbReference>
<dbReference type="Pfam" id="PF13426">
    <property type="entry name" value="PAS_9"/>
    <property type="match status" value="3"/>
</dbReference>
<evidence type="ECO:0000256" key="3">
    <source>
        <dbReference type="ARBA" id="ARBA00022553"/>
    </source>
</evidence>
<dbReference type="Pfam" id="PF02518">
    <property type="entry name" value="HATPase_c"/>
    <property type="match status" value="1"/>
</dbReference>
<dbReference type="GO" id="GO:0000155">
    <property type="term" value="F:phosphorelay sensor kinase activity"/>
    <property type="evidence" value="ECO:0007669"/>
    <property type="project" value="InterPro"/>
</dbReference>
<dbReference type="AlphaFoldDB" id="A0A839GX24"/>
<dbReference type="InterPro" id="IPR036890">
    <property type="entry name" value="HATPase_C_sf"/>
</dbReference>
<protein>
    <recommendedName>
        <fullName evidence="2">histidine kinase</fullName>
        <ecNumber evidence="2">2.7.13.3</ecNumber>
    </recommendedName>
</protein>
<feature type="coiled-coil region" evidence="6">
    <location>
        <begin position="439"/>
        <end position="466"/>
    </location>
</feature>
<comment type="caution">
    <text evidence="10">The sequence shown here is derived from an EMBL/GenBank/DDBJ whole genome shotgun (WGS) entry which is preliminary data.</text>
</comment>
<dbReference type="PRINTS" id="PR00344">
    <property type="entry name" value="BCTRLSENSOR"/>
</dbReference>
<dbReference type="RefSeq" id="WP_066835990.1">
    <property type="nucleotide sequence ID" value="NZ_JACJIQ010000017.1"/>
</dbReference>
<dbReference type="InterPro" id="IPR005467">
    <property type="entry name" value="His_kinase_dom"/>
</dbReference>
<dbReference type="InterPro" id="IPR004358">
    <property type="entry name" value="Sig_transdc_His_kin-like_C"/>
</dbReference>
<dbReference type="PROSITE" id="PS50113">
    <property type="entry name" value="PAC"/>
    <property type="match status" value="1"/>
</dbReference>
<evidence type="ECO:0000313" key="11">
    <source>
        <dbReference type="Proteomes" id="UP000563094"/>
    </source>
</evidence>
<evidence type="ECO:0000256" key="6">
    <source>
        <dbReference type="SAM" id="Coils"/>
    </source>
</evidence>
<keyword evidence="3" id="KW-0597">Phosphoprotein</keyword>
<dbReference type="Pfam" id="PF08447">
    <property type="entry name" value="PAS_3"/>
    <property type="match status" value="1"/>
</dbReference>
<evidence type="ECO:0000256" key="5">
    <source>
        <dbReference type="ARBA" id="ARBA00022777"/>
    </source>
</evidence>
<dbReference type="CDD" id="cd00082">
    <property type="entry name" value="HisKA"/>
    <property type="match status" value="1"/>
</dbReference>
<sequence>MDDLTGQVPAGRRIPISYQNFLALTSHFHCVFDNQGRFVFASAASFGLLGYQPEELTGKPLSDFLHARNQADQQQETPTFSRLGEPVETQNHYLRKDGHLVQLHWSSRYVEQEQRTYAVARPCSPPDTAVLSFQTTEARYRALLDNGYDMVNIVTAEGEYTFVSESVTRILGHRQEDLLGKNGFAYIHPDDLPRVLAFFQSQLHGDQTPSAPFRFRAADGSWRWLETTVTNQLQNPAIQGVVLKSRDMTDQILAEQCRHAEKQRYESLFKYHPDAVFSLNREGYIQEVNHMGCQLLRQPEEKILQKHFTRFLHARQLEHCLNLFKISITGTAQYLDTVYLTKSEVRVDVSLTLIPIHVDGQIEGVYTIVRDVSEIKKNERELQKLSQVASKVKNVILVTDKHGKIEWANEAFTHESGYTLEEVQGKWPAEVLSGPETEMQAHRRIAEKVNIKKEMAREELLRYNKDGSLTWIHLELTPILDEQGDLQRVVSVTTDITEIKTAQQENLRLTEDLLRQNRDLHQFGYIVSHNLRSPVANILGLVYLLSQSAANPTASEKVIKNLQGAAQHLDTVIRDLNQILTVRQEIVELKEEINLATEVENILNSIHQQLEACGATATVNLTGGQHIFAVRSYVTSILQNLLTNAIRYRSPDRKPEIQIYTETEGEFLCLSVKDNGLGIDLPKEKDNIFKLYKRFHFHIQGKGLGLHLVKTQVEAMGGKITVESVLREGTTFKVWFKQA</sequence>
<dbReference type="InterPro" id="IPR003594">
    <property type="entry name" value="HATPase_dom"/>
</dbReference>
<evidence type="ECO:0000256" key="4">
    <source>
        <dbReference type="ARBA" id="ARBA00022679"/>
    </source>
</evidence>
<dbReference type="SUPFAM" id="SSF47384">
    <property type="entry name" value="Homodimeric domain of signal transducing histidine kinase"/>
    <property type="match status" value="1"/>
</dbReference>
<dbReference type="SMART" id="SM00086">
    <property type="entry name" value="PAC"/>
    <property type="match status" value="3"/>
</dbReference>
<dbReference type="Gene3D" id="3.30.565.10">
    <property type="entry name" value="Histidine kinase-like ATPase, C-terminal domain"/>
    <property type="match status" value="1"/>
</dbReference>
<dbReference type="PROSITE" id="PS50112">
    <property type="entry name" value="PAS"/>
    <property type="match status" value="3"/>
</dbReference>
<dbReference type="PANTHER" id="PTHR43304">
    <property type="entry name" value="PHYTOCHROME-LIKE PROTEIN CPH1"/>
    <property type="match status" value="1"/>
</dbReference>
<organism evidence="10 11">
    <name type="scientific">Rufibacter quisquiliarum</name>
    <dbReference type="NCBI Taxonomy" id="1549639"/>
    <lineage>
        <taxon>Bacteria</taxon>
        <taxon>Pseudomonadati</taxon>
        <taxon>Bacteroidota</taxon>
        <taxon>Cytophagia</taxon>
        <taxon>Cytophagales</taxon>
        <taxon>Hymenobacteraceae</taxon>
        <taxon>Rufibacter</taxon>
    </lineage>
</organism>
<keyword evidence="6" id="KW-0175">Coiled coil</keyword>
<dbReference type="InterPro" id="IPR036097">
    <property type="entry name" value="HisK_dim/P_sf"/>
</dbReference>
<keyword evidence="4" id="KW-0808">Transferase</keyword>
<dbReference type="Gene3D" id="3.30.450.20">
    <property type="entry name" value="PAS domain"/>
    <property type="match status" value="4"/>
</dbReference>
<comment type="catalytic activity">
    <reaction evidence="1">
        <text>ATP + protein L-histidine = ADP + protein N-phospho-L-histidine.</text>
        <dbReference type="EC" id="2.7.13.3"/>
    </reaction>
</comment>
<dbReference type="InterPro" id="IPR001610">
    <property type="entry name" value="PAC"/>
</dbReference>
<evidence type="ECO:0000259" key="8">
    <source>
        <dbReference type="PROSITE" id="PS50112"/>
    </source>
</evidence>
<dbReference type="InterPro" id="IPR052162">
    <property type="entry name" value="Sensor_kinase/Photoreceptor"/>
</dbReference>
<keyword evidence="5" id="KW-0418">Kinase</keyword>
<accession>A0A839GX24</accession>
<feature type="domain" description="PAS" evidence="8">
    <location>
        <begin position="31"/>
        <end position="90"/>
    </location>
</feature>
<dbReference type="EC" id="2.7.13.3" evidence="2"/>
<keyword evidence="11" id="KW-1185">Reference proteome</keyword>
<dbReference type="NCBIfam" id="TIGR00229">
    <property type="entry name" value="sensory_box"/>
    <property type="match status" value="4"/>
</dbReference>